<dbReference type="CDD" id="cd19086">
    <property type="entry name" value="AKR_AKR11C1"/>
    <property type="match status" value="1"/>
</dbReference>
<organism evidence="2 3">
    <name type="scientific">Fictibacillus iocasae</name>
    <dbReference type="NCBI Taxonomy" id="2715437"/>
    <lineage>
        <taxon>Bacteria</taxon>
        <taxon>Bacillati</taxon>
        <taxon>Bacillota</taxon>
        <taxon>Bacilli</taxon>
        <taxon>Bacillales</taxon>
        <taxon>Fictibacillaceae</taxon>
        <taxon>Fictibacillus</taxon>
    </lineage>
</organism>
<dbReference type="SUPFAM" id="SSF51430">
    <property type="entry name" value="NAD(P)-linked oxidoreductase"/>
    <property type="match status" value="1"/>
</dbReference>
<accession>A0ABW2NL32</accession>
<proteinExistence type="predicted"/>
<gene>
    <name evidence="2" type="ORF">ACFQPF_05705</name>
</gene>
<evidence type="ECO:0000313" key="2">
    <source>
        <dbReference type="EMBL" id="MFC7371164.1"/>
    </source>
</evidence>
<comment type="caution">
    <text evidence="2">The sequence shown here is derived from an EMBL/GenBank/DDBJ whole genome shotgun (WGS) entry which is preliminary data.</text>
</comment>
<dbReference type="InterPro" id="IPR020471">
    <property type="entry name" value="AKR"/>
</dbReference>
<dbReference type="InterPro" id="IPR036812">
    <property type="entry name" value="NAD(P)_OxRdtase_dom_sf"/>
</dbReference>
<dbReference type="RefSeq" id="WP_379747469.1">
    <property type="nucleotide sequence ID" value="NZ_JBHTCP010000011.1"/>
</dbReference>
<dbReference type="PROSITE" id="PS51257">
    <property type="entry name" value="PROKAR_LIPOPROTEIN"/>
    <property type="match status" value="1"/>
</dbReference>
<sequence>MEKRQIGSSTLQASVIGLGCMSLKPENEKKNEAIIEKAIELGVNYFDTADLYDFGANEEVVGRALKRRRGDIILATKGGNRWNDDKSTWRWDPSKVYIKEAVKASLMRLGTDYIDLYQLHGGTAEDQMDETIQAFNELVQEGVIRYYGISSIRPNVIRYYAEHSGIVCVMMQYSLLDRRPEELFPLLSAKKISVISRGSVAKGMLSEKLWDMDDEKTFLGYRAGYVKECMKGALKEIGPAKLNELALRFVLNEKTVACAAAGASSIEQLEQNASAGSMQLLKEETLAVLTALFPAQKYDEHR</sequence>
<keyword evidence="3" id="KW-1185">Reference proteome</keyword>
<dbReference type="EMBL" id="JBHTCP010000011">
    <property type="protein sequence ID" value="MFC7371164.1"/>
    <property type="molecule type" value="Genomic_DNA"/>
</dbReference>
<evidence type="ECO:0000259" key="1">
    <source>
        <dbReference type="Pfam" id="PF00248"/>
    </source>
</evidence>
<feature type="domain" description="NADP-dependent oxidoreductase" evidence="1">
    <location>
        <begin position="16"/>
        <end position="284"/>
    </location>
</feature>
<dbReference type="PANTHER" id="PTHR43312">
    <property type="entry name" value="D-THREO-ALDOSE 1-DEHYDROGENASE"/>
    <property type="match status" value="1"/>
</dbReference>
<dbReference type="InterPro" id="IPR023210">
    <property type="entry name" value="NADP_OxRdtase_dom"/>
</dbReference>
<dbReference type="Pfam" id="PF00248">
    <property type="entry name" value="Aldo_ket_red"/>
    <property type="match status" value="1"/>
</dbReference>
<name>A0ABW2NL32_9BACL</name>
<dbReference type="Gene3D" id="3.20.20.100">
    <property type="entry name" value="NADP-dependent oxidoreductase domain"/>
    <property type="match status" value="1"/>
</dbReference>
<reference evidence="3" key="1">
    <citation type="journal article" date="2019" name="Int. J. Syst. Evol. Microbiol.">
        <title>The Global Catalogue of Microorganisms (GCM) 10K type strain sequencing project: providing services to taxonomists for standard genome sequencing and annotation.</title>
        <authorList>
            <consortium name="The Broad Institute Genomics Platform"/>
            <consortium name="The Broad Institute Genome Sequencing Center for Infectious Disease"/>
            <person name="Wu L."/>
            <person name="Ma J."/>
        </authorList>
    </citation>
    <scope>NUCLEOTIDE SEQUENCE [LARGE SCALE GENOMIC DNA]</scope>
    <source>
        <strain evidence="3">NBRC 106396</strain>
    </source>
</reference>
<dbReference type="PANTHER" id="PTHR43312:SF1">
    <property type="entry name" value="NADP-DEPENDENT OXIDOREDUCTASE DOMAIN-CONTAINING PROTEIN"/>
    <property type="match status" value="1"/>
</dbReference>
<dbReference type="Proteomes" id="UP001596549">
    <property type="component" value="Unassembled WGS sequence"/>
</dbReference>
<protein>
    <submittedName>
        <fullName evidence="2">Aldo/keto reductase</fullName>
    </submittedName>
</protein>
<dbReference type="InterPro" id="IPR053135">
    <property type="entry name" value="AKR2_Oxidoreductase"/>
</dbReference>
<dbReference type="PRINTS" id="PR00069">
    <property type="entry name" value="ALDKETRDTASE"/>
</dbReference>
<evidence type="ECO:0000313" key="3">
    <source>
        <dbReference type="Proteomes" id="UP001596549"/>
    </source>
</evidence>